<reference evidence="1 2" key="1">
    <citation type="submission" date="2019-11" db="EMBL/GenBank/DDBJ databases">
        <title>Comparative genomics of hydrocarbon-degrading Desulfosarcina strains.</title>
        <authorList>
            <person name="Watanabe M."/>
            <person name="Kojima H."/>
            <person name="Fukui M."/>
        </authorList>
    </citation>
    <scope>NUCLEOTIDE SEQUENCE [LARGE SCALE GENOMIC DNA]</scope>
    <source>
        <strain evidence="2">oXyS1</strain>
    </source>
</reference>
<dbReference type="EMBL" id="AP021879">
    <property type="protein sequence ID" value="BBO91027.1"/>
    <property type="molecule type" value="Genomic_DNA"/>
</dbReference>
<evidence type="ECO:0000313" key="1">
    <source>
        <dbReference type="EMBL" id="BBO91027.1"/>
    </source>
</evidence>
<evidence type="ECO:0000313" key="2">
    <source>
        <dbReference type="Proteomes" id="UP000422108"/>
    </source>
</evidence>
<dbReference type="Proteomes" id="UP000422108">
    <property type="component" value="Chromosome"/>
</dbReference>
<gene>
    <name evidence="1" type="ORF">DSCOOX_42070</name>
</gene>
<sequence>MITTETGTLVITSDQAKDIEFYLIQNGYVDRNRNILEKYHKAKTDGTLADLPSELAPHAQQIYGLIDSVFSESQLPDVGDDRKPKTNPLNANFGKKEFRALWNLINQKAVYRVAFDSNELIRNSIGALDKELRVTPLQYTIQTGRFPSRKVRSNISTL</sequence>
<protein>
    <submittedName>
        <fullName evidence="1">Uncharacterized protein</fullName>
    </submittedName>
</protein>
<proteinExistence type="predicted"/>
<dbReference type="RefSeq" id="WP_197743362.1">
    <property type="nucleotide sequence ID" value="NZ_AP021879.1"/>
</dbReference>
<name>A0A5K8AEL5_9BACT</name>
<accession>A0A5K8AEL5</accession>
<organism evidence="1 2">
    <name type="scientific">Desulfosarcina ovata subsp. ovata</name>
    <dbReference type="NCBI Taxonomy" id="2752305"/>
    <lineage>
        <taxon>Bacteria</taxon>
        <taxon>Pseudomonadati</taxon>
        <taxon>Thermodesulfobacteriota</taxon>
        <taxon>Desulfobacteria</taxon>
        <taxon>Desulfobacterales</taxon>
        <taxon>Desulfosarcinaceae</taxon>
        <taxon>Desulfosarcina</taxon>
    </lineage>
</organism>
<keyword evidence="2" id="KW-1185">Reference proteome</keyword>
<dbReference type="AlphaFoldDB" id="A0A5K8AEL5"/>